<dbReference type="EMBL" id="JBAWTH010000045">
    <property type="protein sequence ID" value="KAL2283079.1"/>
    <property type="molecule type" value="Genomic_DNA"/>
</dbReference>
<keyword evidence="2" id="KW-1185">Reference proteome</keyword>
<evidence type="ECO:0000313" key="2">
    <source>
        <dbReference type="Proteomes" id="UP001600888"/>
    </source>
</evidence>
<protein>
    <submittedName>
        <fullName evidence="1">Uncharacterized protein</fullName>
    </submittedName>
</protein>
<proteinExistence type="predicted"/>
<reference evidence="1 2" key="1">
    <citation type="submission" date="2024-03" db="EMBL/GenBank/DDBJ databases">
        <title>A high-quality draft genome sequence of Diaporthe vaccinii, a causative agent of upright dieback and viscid rot disease in cranberry plants.</title>
        <authorList>
            <person name="Sarrasin M."/>
            <person name="Lang B.F."/>
            <person name="Burger G."/>
        </authorList>
    </citation>
    <scope>NUCLEOTIDE SEQUENCE [LARGE SCALE GENOMIC DNA]</scope>
    <source>
        <strain evidence="1 2">IS7</strain>
    </source>
</reference>
<dbReference type="Proteomes" id="UP001600888">
    <property type="component" value="Unassembled WGS sequence"/>
</dbReference>
<gene>
    <name evidence="1" type="ORF">FJTKL_10185</name>
</gene>
<organism evidence="1 2">
    <name type="scientific">Diaporthe vaccinii</name>
    <dbReference type="NCBI Taxonomy" id="105482"/>
    <lineage>
        <taxon>Eukaryota</taxon>
        <taxon>Fungi</taxon>
        <taxon>Dikarya</taxon>
        <taxon>Ascomycota</taxon>
        <taxon>Pezizomycotina</taxon>
        <taxon>Sordariomycetes</taxon>
        <taxon>Sordariomycetidae</taxon>
        <taxon>Diaporthales</taxon>
        <taxon>Diaporthaceae</taxon>
        <taxon>Diaporthe</taxon>
        <taxon>Diaporthe eres species complex</taxon>
    </lineage>
</organism>
<sequence>MIRHRPCPDPNPRCRSTLEQIDKLKSELLKNSRIPPHVKHEIPNGVVQENKTPQALSRRIGLPACNPETNFAPCGPPPAYLQPLSRWDLTIRLGLGHKLFVDSHGVLILSPSIRILILNVGALGSILATEQLYSRVVNIC</sequence>
<accession>A0ABR4EKW6</accession>
<comment type="caution">
    <text evidence="1">The sequence shown here is derived from an EMBL/GenBank/DDBJ whole genome shotgun (WGS) entry which is preliminary data.</text>
</comment>
<evidence type="ECO:0000313" key="1">
    <source>
        <dbReference type="EMBL" id="KAL2283079.1"/>
    </source>
</evidence>
<name>A0ABR4EKW6_9PEZI</name>